<gene>
    <name evidence="4" type="ORF">GCK72_017951</name>
</gene>
<keyword evidence="1" id="KW-1015">Disulfide bond</keyword>
<evidence type="ECO:0000259" key="3">
    <source>
        <dbReference type="PROSITE" id="PS50015"/>
    </source>
</evidence>
<dbReference type="Gene3D" id="1.10.225.10">
    <property type="entry name" value="Saposin-like"/>
    <property type="match status" value="1"/>
</dbReference>
<comment type="caution">
    <text evidence="4">The sequence shown here is derived from an EMBL/GenBank/DDBJ whole genome shotgun (WGS) entry which is preliminary data.</text>
</comment>
<dbReference type="KEGG" id="crq:GCK72_017951"/>
<dbReference type="GeneID" id="9824556"/>
<feature type="chain" id="PRO_5025388757" description="Saposin B-type domain-containing protein" evidence="2">
    <location>
        <begin position="26"/>
        <end position="128"/>
    </location>
</feature>
<reference evidence="4 5" key="1">
    <citation type="submission" date="2019-12" db="EMBL/GenBank/DDBJ databases">
        <title>Chromosome-level assembly of the Caenorhabditis remanei genome.</title>
        <authorList>
            <person name="Teterina A.A."/>
            <person name="Willis J.H."/>
            <person name="Phillips P.C."/>
        </authorList>
    </citation>
    <scope>NUCLEOTIDE SEQUENCE [LARGE SCALE GENOMIC DNA]</scope>
    <source>
        <strain evidence="4 5">PX506</strain>
        <tissue evidence="4">Whole organism</tissue>
    </source>
</reference>
<sequence length="128" mass="13974">MRTSLKKMFKYVFIFLLTLTTVVECQVSPSVSSPNAPTILCELCNTGLSLVQTQLNVLESITQNNLGSLINKVCQAAPTDIPIVKALCTVLQENLVNALVTLIQGFKDQTSPCLLCGYMNACDKNVQF</sequence>
<dbReference type="RefSeq" id="XP_003112473.2">
    <property type="nucleotide sequence ID" value="XM_003112425.2"/>
</dbReference>
<proteinExistence type="predicted"/>
<dbReference type="EMBL" id="WUAV01000005">
    <property type="protein sequence ID" value="KAF1751397.1"/>
    <property type="molecule type" value="Genomic_DNA"/>
</dbReference>
<evidence type="ECO:0000313" key="4">
    <source>
        <dbReference type="EMBL" id="KAF1751397.1"/>
    </source>
</evidence>
<dbReference type="InterPro" id="IPR011001">
    <property type="entry name" value="Saposin-like"/>
</dbReference>
<keyword evidence="2" id="KW-0732">Signal</keyword>
<dbReference type="SUPFAM" id="SSF47862">
    <property type="entry name" value="Saposin"/>
    <property type="match status" value="1"/>
</dbReference>
<evidence type="ECO:0000256" key="2">
    <source>
        <dbReference type="SAM" id="SignalP"/>
    </source>
</evidence>
<dbReference type="AlphaFoldDB" id="A0A6A5G8L2"/>
<feature type="domain" description="Saposin B-type" evidence="3">
    <location>
        <begin position="37"/>
        <end position="126"/>
    </location>
</feature>
<accession>A0A6A5G8L2</accession>
<evidence type="ECO:0000313" key="5">
    <source>
        <dbReference type="Proteomes" id="UP000483820"/>
    </source>
</evidence>
<dbReference type="PROSITE" id="PS50015">
    <property type="entry name" value="SAP_B"/>
    <property type="match status" value="1"/>
</dbReference>
<organism evidence="4 5">
    <name type="scientific">Caenorhabditis remanei</name>
    <name type="common">Caenorhabditis vulgaris</name>
    <dbReference type="NCBI Taxonomy" id="31234"/>
    <lineage>
        <taxon>Eukaryota</taxon>
        <taxon>Metazoa</taxon>
        <taxon>Ecdysozoa</taxon>
        <taxon>Nematoda</taxon>
        <taxon>Chromadorea</taxon>
        <taxon>Rhabditida</taxon>
        <taxon>Rhabditina</taxon>
        <taxon>Rhabditomorpha</taxon>
        <taxon>Rhabditoidea</taxon>
        <taxon>Rhabditidae</taxon>
        <taxon>Peloderinae</taxon>
        <taxon>Caenorhabditis</taxon>
    </lineage>
</organism>
<protein>
    <recommendedName>
        <fullName evidence="3">Saposin B-type domain-containing protein</fullName>
    </recommendedName>
</protein>
<feature type="signal peptide" evidence="2">
    <location>
        <begin position="1"/>
        <end position="25"/>
    </location>
</feature>
<dbReference type="CTD" id="9824556"/>
<dbReference type="InterPro" id="IPR008139">
    <property type="entry name" value="SaposinB_dom"/>
</dbReference>
<name>A0A6A5G8L2_CAERE</name>
<dbReference type="SMART" id="SM00741">
    <property type="entry name" value="SapB"/>
    <property type="match status" value="1"/>
</dbReference>
<dbReference type="Proteomes" id="UP000483820">
    <property type="component" value="Chromosome V"/>
</dbReference>
<evidence type="ECO:0000256" key="1">
    <source>
        <dbReference type="ARBA" id="ARBA00023157"/>
    </source>
</evidence>